<reference evidence="4" key="1">
    <citation type="submission" date="2023-08" db="EMBL/GenBank/DDBJ databases">
        <authorList>
            <person name="Audoor S."/>
            <person name="Bilcke G."/>
        </authorList>
    </citation>
    <scope>NUCLEOTIDE SEQUENCE</scope>
</reference>
<accession>A0AAD2PVX7</accession>
<evidence type="ECO:0000256" key="1">
    <source>
        <dbReference type="ARBA" id="ARBA00022468"/>
    </source>
</evidence>
<evidence type="ECO:0000313" key="5">
    <source>
        <dbReference type="Proteomes" id="UP001295423"/>
    </source>
</evidence>
<name>A0AAD2PVX7_9STRA</name>
<dbReference type="GO" id="GO:0048471">
    <property type="term" value="C:perinuclear region of cytoplasm"/>
    <property type="evidence" value="ECO:0007669"/>
    <property type="project" value="TreeGrafter"/>
</dbReference>
<dbReference type="GO" id="GO:0005829">
    <property type="term" value="C:cytosol"/>
    <property type="evidence" value="ECO:0007669"/>
    <property type="project" value="TreeGrafter"/>
</dbReference>
<dbReference type="EMBL" id="CAKOGP040001958">
    <property type="protein sequence ID" value="CAJ1957985.1"/>
    <property type="molecule type" value="Genomic_DNA"/>
</dbReference>
<keyword evidence="5" id="KW-1185">Reference proteome</keyword>
<dbReference type="Proteomes" id="UP001295423">
    <property type="component" value="Unassembled WGS sequence"/>
</dbReference>
<keyword evidence="1" id="KW-0343">GTPase activation</keyword>
<dbReference type="PANTHER" id="PTHR24113:SF12">
    <property type="entry name" value="RAN GTPASE-ACTIVATING PROTEIN 1"/>
    <property type="match status" value="1"/>
</dbReference>
<dbReference type="Gene3D" id="3.80.10.10">
    <property type="entry name" value="Ribonuclease Inhibitor"/>
    <property type="match status" value="1"/>
</dbReference>
<dbReference type="AlphaFoldDB" id="A0AAD2PVX7"/>
<organism evidence="4 5">
    <name type="scientific">Cylindrotheca closterium</name>
    <dbReference type="NCBI Taxonomy" id="2856"/>
    <lineage>
        <taxon>Eukaryota</taxon>
        <taxon>Sar</taxon>
        <taxon>Stramenopiles</taxon>
        <taxon>Ochrophyta</taxon>
        <taxon>Bacillariophyta</taxon>
        <taxon>Bacillariophyceae</taxon>
        <taxon>Bacillariophycidae</taxon>
        <taxon>Bacillariales</taxon>
        <taxon>Bacillariaceae</taxon>
        <taxon>Cylindrotheca</taxon>
    </lineage>
</organism>
<evidence type="ECO:0000313" key="4">
    <source>
        <dbReference type="EMBL" id="CAJ1957985.1"/>
    </source>
</evidence>
<dbReference type="PANTHER" id="PTHR24113">
    <property type="entry name" value="RAN GTPASE-ACTIVATING PROTEIN 1"/>
    <property type="match status" value="1"/>
</dbReference>
<dbReference type="GO" id="GO:0031267">
    <property type="term" value="F:small GTPase binding"/>
    <property type="evidence" value="ECO:0007669"/>
    <property type="project" value="TreeGrafter"/>
</dbReference>
<dbReference type="GO" id="GO:0005634">
    <property type="term" value="C:nucleus"/>
    <property type="evidence" value="ECO:0007669"/>
    <property type="project" value="TreeGrafter"/>
</dbReference>
<dbReference type="GO" id="GO:0005096">
    <property type="term" value="F:GTPase activator activity"/>
    <property type="evidence" value="ECO:0007669"/>
    <property type="project" value="UniProtKB-KW"/>
</dbReference>
<keyword evidence="2" id="KW-0433">Leucine-rich repeat</keyword>
<dbReference type="InterPro" id="IPR027038">
    <property type="entry name" value="RanGap"/>
</dbReference>
<comment type="caution">
    <text evidence="4">The sequence shown here is derived from an EMBL/GenBank/DDBJ whole genome shotgun (WGS) entry which is preliminary data.</text>
</comment>
<evidence type="ECO:0000256" key="3">
    <source>
        <dbReference type="ARBA" id="ARBA00022737"/>
    </source>
</evidence>
<dbReference type="InterPro" id="IPR032675">
    <property type="entry name" value="LRR_dom_sf"/>
</dbReference>
<dbReference type="GO" id="GO:0006913">
    <property type="term" value="P:nucleocytoplasmic transport"/>
    <property type="evidence" value="ECO:0007669"/>
    <property type="project" value="TreeGrafter"/>
</dbReference>
<keyword evidence="3" id="KW-0677">Repeat</keyword>
<proteinExistence type="predicted"/>
<dbReference type="SMART" id="SM00368">
    <property type="entry name" value="LRR_RI"/>
    <property type="match status" value="5"/>
</dbReference>
<protein>
    <submittedName>
        <fullName evidence="4">Uncharacterized protein</fullName>
    </submittedName>
</protein>
<gene>
    <name evidence="4" type="ORF">CYCCA115_LOCUS16975</name>
</gene>
<dbReference type="SUPFAM" id="SSF52047">
    <property type="entry name" value="RNI-like"/>
    <property type="match status" value="1"/>
</dbReference>
<sequence length="445" mass="49198">MRSFSFDAMIPQLLFVTGNGNNQEIEERIKVASQNPAYTEIFLSQVPVDNALVEGLMERLISKKWDGVHLSQCMGMIPELIQVCAPLVEKFSIMGDFECLDKEAADAISDALQQSKIKKLLLRVQLSPDLANALYQATVSESCNLQELILPISHTCDASIERLAQALMHSKTLKTLRLNRNGLTWKIDERQMETLMIALKGHPSLQELSIQGSSCTASSMEAICQHVLPSLKRLDLRNHRIGGDSLCGLPSLAAALSSSSNCTLKSLILSGHSLSESETRLLVDAISSQNCQLEELQLNKCNLDDVSVTILGNHLPQMHHLAVLQLRDNPFVGTNGCCDGLQALLQGVRQNYELEQMVLPTTRHMGAMGDEMEDLKAQIYYQLALNRAGRKLLRTTVPLSVWPVLLSRVREALDCDYSSHHGSMTGIHCADAVYHLLHGPALLQR</sequence>
<evidence type="ECO:0000256" key="2">
    <source>
        <dbReference type="ARBA" id="ARBA00022614"/>
    </source>
</evidence>